<dbReference type="AlphaFoldDB" id="A0A9D1N069"/>
<comment type="caution">
    <text evidence="4">The sequence shown here is derived from an EMBL/GenBank/DDBJ whole genome shotgun (WGS) entry which is preliminary data.</text>
</comment>
<reference evidence="4" key="2">
    <citation type="journal article" date="2021" name="PeerJ">
        <title>Extensive microbial diversity within the chicken gut microbiome revealed by metagenomics and culture.</title>
        <authorList>
            <person name="Gilroy R."/>
            <person name="Ravi A."/>
            <person name="Getino M."/>
            <person name="Pursley I."/>
            <person name="Horton D.L."/>
            <person name="Alikhan N.F."/>
            <person name="Baker D."/>
            <person name="Gharbi K."/>
            <person name="Hall N."/>
            <person name="Watson M."/>
            <person name="Adriaenssens E.M."/>
            <person name="Foster-Nyarko E."/>
            <person name="Jarju S."/>
            <person name="Secka A."/>
            <person name="Antonio M."/>
            <person name="Oren A."/>
            <person name="Chaudhuri R.R."/>
            <person name="La Ragione R."/>
            <person name="Hildebrand F."/>
            <person name="Pallen M.J."/>
        </authorList>
    </citation>
    <scope>NUCLEOTIDE SEQUENCE</scope>
    <source>
        <strain evidence="4">CHK154-7741</strain>
    </source>
</reference>
<feature type="region of interest" description="Disordered" evidence="2">
    <location>
        <begin position="554"/>
        <end position="584"/>
    </location>
</feature>
<sequence>MSNNDGHVIIDIDSNAAKVTRDFDQLGKMTDKYERVLQRVEGTANSSLPVYDKIRTKLKEQQNTINANILSYQKLANAQKSGIGYNQLNSVTTAATDRLRNLALQGKQNSVEFQKLAQTVRNAQMQMSSANNIVNKATGFKELGSSILNLNNVVAGFSIGYISTRLAELGKSAVNTSMDFQALENRMNAAAGNKSVGADSLSYIRKEADRLGLSFKGTADSFAGFEAAALRSGLTLGQTKQIFSDISTAATSMQLPATNVELTFKALEQIAGKGTVSMEELRQQLGDHLPGAFEIAAKSMGMTTREFYNMVSEGKVLSSEFLPAFASALKEELGGSALDASTQLRADLNRLNTAMFDLGNTAGSILTPATQKLVQNLTQATIATQSFVNYFSSASVKVSMAYSDETNKIASQLQEYSKLLNSKKLTINETNKLKAIITELSSKYPTYIGQITQELKLNGQLSDTTSGLIRAEIERTSAISVMTEELNKAIQKEELLYKARQKTAILMSGPFFQHRQRQINIQRYEAEANAYDESTKSIRKLIETRKDVEKRLKNLNNNNSNYSLGASTSNLGGSSDDSKKSEKVKGPYAQLNEAAAKAKEMLNDLAAQGITSGKVWDNQVQKVNKLTNALDKVKQATDLNVLPPFQALNAEIQTAQEKVNNLAAAKIVNLDDLNLAKEELTKLQNKAEEVKSAAITSPFQAKQNALSRIQSQYLDLAIQGQGNSRAAIQLKNLAIQYQNQINKAQASLQNSVGLSWSNISSTISSSLSQAITTPLQQGENALERFGNVALNTIQAIAQQMISSGLSKLFQEGAQNGGLLSNILGGNQGTMTGAAAPISAVSDELKNILAQAPQAAASIASIGTSQTAALTAMSGTSGVIASAMSGYASAATAAGQLAASLTQAAIAQAAYSAALVPIAGAVLAPVAATATGAAIGTANILASAGMLASRVTAFADGGIVDKPTYFPMKGNRMGLMGEAGTEAIMPLRRTPDGRLGVEAQVQQPNINIYNQSGASVETVQRPDGDTEIFIRKVNNALRNERTQSGFSSALQRNNSRGVQAS</sequence>
<dbReference type="Proteomes" id="UP000886748">
    <property type="component" value="Unassembled WGS sequence"/>
</dbReference>
<evidence type="ECO:0000313" key="4">
    <source>
        <dbReference type="EMBL" id="HIU92266.1"/>
    </source>
</evidence>
<feature type="coiled-coil region" evidence="1">
    <location>
        <begin position="645"/>
        <end position="693"/>
    </location>
</feature>
<accession>A0A9D1N069</accession>
<evidence type="ECO:0000313" key="5">
    <source>
        <dbReference type="Proteomes" id="UP000886748"/>
    </source>
</evidence>
<feature type="region of interest" description="Disordered" evidence="2">
    <location>
        <begin position="1041"/>
        <end position="1060"/>
    </location>
</feature>
<evidence type="ECO:0000256" key="1">
    <source>
        <dbReference type="SAM" id="Coils"/>
    </source>
</evidence>
<feature type="compositionally biased region" description="Low complexity" evidence="2">
    <location>
        <begin position="554"/>
        <end position="564"/>
    </location>
</feature>
<proteinExistence type="predicted"/>
<evidence type="ECO:0000256" key="2">
    <source>
        <dbReference type="SAM" id="MobiDB-lite"/>
    </source>
</evidence>
<dbReference type="InterPro" id="IPR013491">
    <property type="entry name" value="Tape_meas_N"/>
</dbReference>
<dbReference type="Pfam" id="PF20155">
    <property type="entry name" value="TMP_3"/>
    <property type="match status" value="1"/>
</dbReference>
<protein>
    <submittedName>
        <fullName evidence="4">Tape measure protein</fullName>
    </submittedName>
</protein>
<dbReference type="NCBIfam" id="TIGR02675">
    <property type="entry name" value="tape_meas_nterm"/>
    <property type="match status" value="1"/>
</dbReference>
<dbReference type="EMBL" id="DVOD01000029">
    <property type="protein sequence ID" value="HIU92266.1"/>
    <property type="molecule type" value="Genomic_DNA"/>
</dbReference>
<name>A0A9D1N069_9CLOT</name>
<organism evidence="4 5">
    <name type="scientific">Candidatus Limenecus avicola</name>
    <dbReference type="NCBI Taxonomy" id="2840847"/>
    <lineage>
        <taxon>Bacteria</taxon>
        <taxon>Bacillati</taxon>
        <taxon>Bacillota</taxon>
        <taxon>Clostridia</taxon>
        <taxon>Eubacteriales</taxon>
        <taxon>Clostridiaceae</taxon>
        <taxon>Clostridiaceae incertae sedis</taxon>
        <taxon>Candidatus Limenecus</taxon>
    </lineage>
</organism>
<gene>
    <name evidence="4" type="ORF">IAD26_03925</name>
</gene>
<keyword evidence="1" id="KW-0175">Coiled coil</keyword>
<reference evidence="4" key="1">
    <citation type="submission" date="2020-10" db="EMBL/GenBank/DDBJ databases">
        <authorList>
            <person name="Gilroy R."/>
        </authorList>
    </citation>
    <scope>NUCLEOTIDE SEQUENCE</scope>
    <source>
        <strain evidence="4">CHK154-7741</strain>
    </source>
</reference>
<feature type="domain" description="Tape measure protein N-terminal" evidence="3">
    <location>
        <begin position="171"/>
        <end position="358"/>
    </location>
</feature>
<evidence type="ECO:0000259" key="3">
    <source>
        <dbReference type="Pfam" id="PF20155"/>
    </source>
</evidence>